<dbReference type="GO" id="GO:0046872">
    <property type="term" value="F:metal ion binding"/>
    <property type="evidence" value="ECO:0007669"/>
    <property type="project" value="UniProtKB-KW"/>
</dbReference>
<dbReference type="GO" id="GO:0005525">
    <property type="term" value="F:GTP binding"/>
    <property type="evidence" value="ECO:0007669"/>
    <property type="project" value="UniProtKB-KW"/>
</dbReference>
<evidence type="ECO:0000256" key="1">
    <source>
        <dbReference type="ARBA" id="ARBA00022723"/>
    </source>
</evidence>
<comment type="cofactor">
    <cofactor evidence="6">
        <name>Mg(2+)</name>
        <dbReference type="ChEBI" id="CHEBI:18420"/>
    </cofactor>
</comment>
<dbReference type="InterPro" id="IPR025121">
    <property type="entry name" value="GTPase_HflX_N"/>
</dbReference>
<dbReference type="KEGG" id="scas:SACC_01970"/>
<dbReference type="Gene3D" id="3.40.50.300">
    <property type="entry name" value="P-loop containing nucleotide triphosphate hydrolases"/>
    <property type="match status" value="1"/>
</dbReference>
<dbReference type="InterPro" id="IPR005225">
    <property type="entry name" value="Small_GTP-bd"/>
</dbReference>
<dbReference type="Gene3D" id="3.40.50.11060">
    <property type="entry name" value="GTPase HflX, N-terminal domain"/>
    <property type="match status" value="1"/>
</dbReference>
<keyword evidence="3 6" id="KW-0460">Magnesium</keyword>
<feature type="binding site" evidence="5">
    <location>
        <begin position="301"/>
        <end position="304"/>
    </location>
    <ligand>
        <name>GTP</name>
        <dbReference type="ChEBI" id="CHEBI:37565"/>
    </ligand>
</feature>
<dbReference type="PANTHER" id="PTHR10229:SF8">
    <property type="entry name" value="GTPASE HFLX"/>
    <property type="match status" value="1"/>
</dbReference>
<evidence type="ECO:0000256" key="5">
    <source>
        <dbReference type="PIRSR" id="PIRSR006809-1"/>
    </source>
</evidence>
<protein>
    <submittedName>
        <fullName evidence="8">GTPase HflX</fullName>
    </submittedName>
</protein>
<keyword evidence="9" id="KW-1185">Reference proteome</keyword>
<dbReference type="Pfam" id="PF01926">
    <property type="entry name" value="MMR_HSR1"/>
    <property type="match status" value="1"/>
</dbReference>
<dbReference type="AlphaFoldDB" id="A0AAQ4CMZ9"/>
<dbReference type="RefSeq" id="WP_229571201.1">
    <property type="nucleotide sequence ID" value="NZ_AP025226.1"/>
</dbReference>
<dbReference type="GO" id="GO:0005737">
    <property type="term" value="C:cytoplasm"/>
    <property type="evidence" value="ECO:0007669"/>
    <property type="project" value="TreeGrafter"/>
</dbReference>
<name>A0AAQ4CMZ9_9CREN</name>
<feature type="binding site" evidence="5">
    <location>
        <begin position="233"/>
        <end position="236"/>
    </location>
    <ligand>
        <name>GTP</name>
        <dbReference type="ChEBI" id="CHEBI:37565"/>
    </ligand>
</feature>
<dbReference type="Pfam" id="PF13167">
    <property type="entry name" value="GTP-bdg_N"/>
    <property type="match status" value="1"/>
</dbReference>
<evidence type="ECO:0000256" key="2">
    <source>
        <dbReference type="ARBA" id="ARBA00022741"/>
    </source>
</evidence>
<dbReference type="Pfam" id="PF16360">
    <property type="entry name" value="GTP-bdg_M"/>
    <property type="match status" value="1"/>
</dbReference>
<sequence length="359" mass="40759">MKEAILFVSEDYKEEAVALAKGAEYNIVKIFKLPKSPNHKYYIQLDKLKMIKNDYESISSLIIFDILKPRHFINLRKELNGIDIIDKILLLLEIFALHAGSKEAKMQIELARLKYELPIIKEIYTKSKIGEQQGPLGSGAYGIESLIKLYNRRINKLTKQLEYIKRFKEKSIETRKQLNMPSVGIVGYTNSGKTSLFNSLTGLSQKVDSKLFTTMSPKRYSVLINNKKIILIDTVGFIRGIPPQIVDAFFVTLSEAKYSDALILVVDSTLPDNLLIETTRSSFEILREIGVSGKPILIALNKIDKIINGDLYKKLELVRDISMELYSPIYDVIPISALKGINIGLLRDKLYQLVVGQLK</sequence>
<accession>A0AAQ4CMZ9</accession>
<dbReference type="NCBIfam" id="TIGR00231">
    <property type="entry name" value="small_GTP"/>
    <property type="match status" value="1"/>
</dbReference>
<feature type="binding site" evidence="5">
    <location>
        <begin position="212"/>
        <end position="216"/>
    </location>
    <ligand>
        <name>GTP</name>
        <dbReference type="ChEBI" id="CHEBI:37565"/>
    </ligand>
</feature>
<feature type="binding site" evidence="5">
    <location>
        <begin position="336"/>
        <end position="338"/>
    </location>
    <ligand>
        <name>GTP</name>
        <dbReference type="ChEBI" id="CHEBI:37565"/>
    </ligand>
</feature>
<dbReference type="Proteomes" id="UP001319921">
    <property type="component" value="Chromosome"/>
</dbReference>
<evidence type="ECO:0000313" key="8">
    <source>
        <dbReference type="EMBL" id="BDB97180.1"/>
    </source>
</evidence>
<reference evidence="8 9" key="1">
    <citation type="journal article" date="2022" name="Microbiol. Resour. Announc.">
        <title>Complete Genome Sequence of the Hyperthermophilic and Acidophilic Archaeon Saccharolobus caldissimus Strain HS-3T.</title>
        <authorList>
            <person name="Sakai H.D."/>
            <person name="Kurosawa N."/>
        </authorList>
    </citation>
    <scope>NUCLEOTIDE SEQUENCE [LARGE SCALE GENOMIC DNA]</scope>
    <source>
        <strain evidence="8 9">JCM32116</strain>
    </source>
</reference>
<dbReference type="InterPro" id="IPR042108">
    <property type="entry name" value="GTPase_HflX_N_sf"/>
</dbReference>
<dbReference type="GO" id="GO:0043022">
    <property type="term" value="F:ribosome binding"/>
    <property type="evidence" value="ECO:0007669"/>
    <property type="project" value="TreeGrafter"/>
</dbReference>
<dbReference type="Gene3D" id="6.10.250.2860">
    <property type="match status" value="1"/>
</dbReference>
<evidence type="ECO:0000313" key="9">
    <source>
        <dbReference type="Proteomes" id="UP001319921"/>
    </source>
</evidence>
<dbReference type="InterPro" id="IPR006073">
    <property type="entry name" value="GTP-bd"/>
</dbReference>
<proteinExistence type="predicted"/>
<keyword evidence="1 6" id="KW-0479">Metal-binding</keyword>
<feature type="domain" description="Hflx-type G" evidence="7">
    <location>
        <begin position="181"/>
        <end position="358"/>
    </location>
</feature>
<evidence type="ECO:0000256" key="4">
    <source>
        <dbReference type="ARBA" id="ARBA00023134"/>
    </source>
</evidence>
<keyword evidence="4 5" id="KW-0342">GTP-binding</keyword>
<dbReference type="GeneID" id="68864919"/>
<evidence type="ECO:0000256" key="6">
    <source>
        <dbReference type="PIRSR" id="PIRSR006809-2"/>
    </source>
</evidence>
<organism evidence="8 9">
    <name type="scientific">Saccharolobus caldissimus</name>
    <dbReference type="NCBI Taxonomy" id="1702097"/>
    <lineage>
        <taxon>Archaea</taxon>
        <taxon>Thermoproteota</taxon>
        <taxon>Thermoprotei</taxon>
        <taxon>Sulfolobales</taxon>
        <taxon>Sulfolobaceae</taxon>
        <taxon>Saccharolobus</taxon>
    </lineage>
</organism>
<evidence type="ECO:0000256" key="3">
    <source>
        <dbReference type="ARBA" id="ARBA00022842"/>
    </source>
</evidence>
<feature type="binding site" evidence="6">
    <location>
        <position position="194"/>
    </location>
    <ligand>
        <name>Mg(2+)</name>
        <dbReference type="ChEBI" id="CHEBI:18420"/>
    </ligand>
</feature>
<dbReference type="NCBIfam" id="TIGR03156">
    <property type="entry name" value="GTP_HflX"/>
    <property type="match status" value="1"/>
</dbReference>
<feature type="binding site" evidence="6">
    <location>
        <position position="214"/>
    </location>
    <ligand>
        <name>Mg(2+)</name>
        <dbReference type="ChEBI" id="CHEBI:18420"/>
    </ligand>
</feature>
<gene>
    <name evidence="8" type="ORF">SACC_01970</name>
</gene>
<dbReference type="PIRSF" id="PIRSF006809">
    <property type="entry name" value="GTP-binding_hflX_prd"/>
    <property type="match status" value="1"/>
</dbReference>
<evidence type="ECO:0000259" key="7">
    <source>
        <dbReference type="PROSITE" id="PS51705"/>
    </source>
</evidence>
<dbReference type="CDD" id="cd01878">
    <property type="entry name" value="HflX"/>
    <property type="match status" value="1"/>
</dbReference>
<dbReference type="InterPro" id="IPR032305">
    <property type="entry name" value="GTP-bd_M"/>
</dbReference>
<feature type="binding site" evidence="5">
    <location>
        <begin position="187"/>
        <end position="194"/>
    </location>
    <ligand>
        <name>GTP</name>
        <dbReference type="ChEBI" id="CHEBI:37565"/>
    </ligand>
</feature>
<keyword evidence="2 5" id="KW-0547">Nucleotide-binding</keyword>
<dbReference type="InterPro" id="IPR016496">
    <property type="entry name" value="GTPase_HflX"/>
</dbReference>
<dbReference type="PANTHER" id="PTHR10229">
    <property type="entry name" value="GTP-BINDING PROTEIN HFLX"/>
    <property type="match status" value="1"/>
</dbReference>
<dbReference type="PRINTS" id="PR00326">
    <property type="entry name" value="GTP1OBG"/>
</dbReference>
<dbReference type="PROSITE" id="PS51705">
    <property type="entry name" value="G_HFLX"/>
    <property type="match status" value="1"/>
</dbReference>
<dbReference type="InterPro" id="IPR030394">
    <property type="entry name" value="G_HFLX_dom"/>
</dbReference>
<dbReference type="InterPro" id="IPR027417">
    <property type="entry name" value="P-loop_NTPase"/>
</dbReference>
<dbReference type="SUPFAM" id="SSF52540">
    <property type="entry name" value="P-loop containing nucleoside triphosphate hydrolases"/>
    <property type="match status" value="1"/>
</dbReference>
<dbReference type="EMBL" id="AP025226">
    <property type="protein sequence ID" value="BDB97180.1"/>
    <property type="molecule type" value="Genomic_DNA"/>
</dbReference>